<dbReference type="SMART" id="SM00421">
    <property type="entry name" value="HTH_LUXR"/>
    <property type="match status" value="1"/>
</dbReference>
<keyword evidence="2" id="KW-0238">DNA-binding</keyword>
<reference evidence="5 6" key="1">
    <citation type="submission" date="2018-03" db="EMBL/GenBank/DDBJ databases">
        <title>Draft Genome Sequences of the Obligatory Marine Myxobacteria Enhygromyxa salina SWB005.</title>
        <authorList>
            <person name="Poehlein A."/>
            <person name="Moghaddam J.A."/>
            <person name="Harms H."/>
            <person name="Alanjari M."/>
            <person name="Koenig G.M."/>
            <person name="Daniel R."/>
            <person name="Schaeberle T.F."/>
        </authorList>
    </citation>
    <scope>NUCLEOTIDE SEQUENCE [LARGE SCALE GENOMIC DNA]</scope>
    <source>
        <strain evidence="5 6">SWB005</strain>
    </source>
</reference>
<dbReference type="AlphaFoldDB" id="A0A2S9YLE5"/>
<dbReference type="InterPro" id="IPR000792">
    <property type="entry name" value="Tscrpt_reg_LuxR_C"/>
</dbReference>
<organism evidence="5 6">
    <name type="scientific">Enhygromyxa salina</name>
    <dbReference type="NCBI Taxonomy" id="215803"/>
    <lineage>
        <taxon>Bacteria</taxon>
        <taxon>Pseudomonadati</taxon>
        <taxon>Myxococcota</taxon>
        <taxon>Polyangia</taxon>
        <taxon>Nannocystales</taxon>
        <taxon>Nannocystaceae</taxon>
        <taxon>Enhygromyxa</taxon>
    </lineage>
</organism>
<evidence type="ECO:0000259" key="4">
    <source>
        <dbReference type="PROSITE" id="PS50043"/>
    </source>
</evidence>
<accession>A0A2S9YLE5</accession>
<proteinExistence type="predicted"/>
<evidence type="ECO:0000256" key="2">
    <source>
        <dbReference type="ARBA" id="ARBA00023125"/>
    </source>
</evidence>
<evidence type="ECO:0000256" key="3">
    <source>
        <dbReference type="ARBA" id="ARBA00023163"/>
    </source>
</evidence>
<dbReference type="PANTHER" id="PTHR44688:SF16">
    <property type="entry name" value="DNA-BINDING TRANSCRIPTIONAL ACTIVATOR DEVR_DOSR"/>
    <property type="match status" value="1"/>
</dbReference>
<dbReference type="RefSeq" id="WP_181197080.1">
    <property type="nucleotide sequence ID" value="NZ_PVNK01000001.1"/>
</dbReference>
<dbReference type="PROSITE" id="PS50043">
    <property type="entry name" value="HTH_LUXR_2"/>
    <property type="match status" value="1"/>
</dbReference>
<dbReference type="PRINTS" id="PR00038">
    <property type="entry name" value="HTHLUXR"/>
</dbReference>
<keyword evidence="6" id="KW-1185">Reference proteome</keyword>
<protein>
    <submittedName>
        <fullName evidence="5">Bacterial regulatory protein, luxR family</fullName>
    </submittedName>
</protein>
<evidence type="ECO:0000313" key="6">
    <source>
        <dbReference type="Proteomes" id="UP000237968"/>
    </source>
</evidence>
<evidence type="ECO:0000313" key="5">
    <source>
        <dbReference type="EMBL" id="PRQ05904.1"/>
    </source>
</evidence>
<comment type="caution">
    <text evidence="5">The sequence shown here is derived from an EMBL/GenBank/DDBJ whole genome shotgun (WGS) entry which is preliminary data.</text>
</comment>
<dbReference type="Proteomes" id="UP000237968">
    <property type="component" value="Unassembled WGS sequence"/>
</dbReference>
<dbReference type="SUPFAM" id="SSF46894">
    <property type="entry name" value="C-terminal effector domain of the bipartite response regulators"/>
    <property type="match status" value="1"/>
</dbReference>
<name>A0A2S9YLE5_9BACT</name>
<dbReference type="GO" id="GO:0003677">
    <property type="term" value="F:DNA binding"/>
    <property type="evidence" value="ECO:0007669"/>
    <property type="project" value="UniProtKB-KW"/>
</dbReference>
<dbReference type="PANTHER" id="PTHR44688">
    <property type="entry name" value="DNA-BINDING TRANSCRIPTIONAL ACTIVATOR DEVR_DOSR"/>
    <property type="match status" value="1"/>
</dbReference>
<dbReference type="Pfam" id="PF00196">
    <property type="entry name" value="GerE"/>
    <property type="match status" value="1"/>
</dbReference>
<keyword evidence="1" id="KW-0805">Transcription regulation</keyword>
<dbReference type="CDD" id="cd06170">
    <property type="entry name" value="LuxR_C_like"/>
    <property type="match status" value="1"/>
</dbReference>
<dbReference type="InterPro" id="IPR036388">
    <property type="entry name" value="WH-like_DNA-bd_sf"/>
</dbReference>
<dbReference type="Gene3D" id="1.10.10.10">
    <property type="entry name" value="Winged helix-like DNA-binding domain superfamily/Winged helix DNA-binding domain"/>
    <property type="match status" value="1"/>
</dbReference>
<sequence>MADANEEDRRGRRGAKSRLRVSRVGDTLVVSAGITSLPRVLSESERAVVHALLAGRSNAEIAELRRTSVKTVANQLHAVYRKLGVGSRDELAALVTGPMAGGRERGDSRDEL</sequence>
<dbReference type="EMBL" id="PVNK01000001">
    <property type="protein sequence ID" value="PRQ05904.1"/>
    <property type="molecule type" value="Genomic_DNA"/>
</dbReference>
<gene>
    <name evidence="5" type="ORF">ENSA5_00160</name>
</gene>
<evidence type="ECO:0000256" key="1">
    <source>
        <dbReference type="ARBA" id="ARBA00023015"/>
    </source>
</evidence>
<feature type="domain" description="HTH luxR-type" evidence="4">
    <location>
        <begin position="34"/>
        <end position="99"/>
    </location>
</feature>
<dbReference type="GO" id="GO:0006355">
    <property type="term" value="P:regulation of DNA-templated transcription"/>
    <property type="evidence" value="ECO:0007669"/>
    <property type="project" value="InterPro"/>
</dbReference>
<dbReference type="InterPro" id="IPR016032">
    <property type="entry name" value="Sig_transdc_resp-reg_C-effctor"/>
</dbReference>
<keyword evidence="3" id="KW-0804">Transcription</keyword>